<dbReference type="EMBL" id="UYJE01003615">
    <property type="protein sequence ID" value="VDI20803.1"/>
    <property type="molecule type" value="Genomic_DNA"/>
</dbReference>
<organism evidence="3 4">
    <name type="scientific">Mytilus galloprovincialis</name>
    <name type="common">Mediterranean mussel</name>
    <dbReference type="NCBI Taxonomy" id="29158"/>
    <lineage>
        <taxon>Eukaryota</taxon>
        <taxon>Metazoa</taxon>
        <taxon>Spiralia</taxon>
        <taxon>Lophotrochozoa</taxon>
        <taxon>Mollusca</taxon>
        <taxon>Bivalvia</taxon>
        <taxon>Autobranchia</taxon>
        <taxon>Pteriomorphia</taxon>
        <taxon>Mytilida</taxon>
        <taxon>Mytiloidea</taxon>
        <taxon>Mytilidae</taxon>
        <taxon>Mytilinae</taxon>
        <taxon>Mytilus</taxon>
    </lineage>
</organism>
<feature type="non-terminal residue" evidence="3">
    <location>
        <position position="1"/>
    </location>
</feature>
<keyword evidence="2" id="KW-0732">Signal</keyword>
<dbReference type="Proteomes" id="UP000596742">
    <property type="component" value="Unassembled WGS sequence"/>
</dbReference>
<feature type="region of interest" description="Disordered" evidence="1">
    <location>
        <begin position="19"/>
        <end position="46"/>
    </location>
</feature>
<accession>A0A8B6DIK6</accession>
<evidence type="ECO:0000256" key="1">
    <source>
        <dbReference type="SAM" id="MobiDB-lite"/>
    </source>
</evidence>
<comment type="caution">
    <text evidence="3">The sequence shown here is derived from an EMBL/GenBank/DDBJ whole genome shotgun (WGS) entry which is preliminary data.</text>
</comment>
<feature type="compositionally biased region" description="Basic and acidic residues" evidence="1">
    <location>
        <begin position="23"/>
        <end position="33"/>
    </location>
</feature>
<feature type="signal peptide" evidence="2">
    <location>
        <begin position="1"/>
        <end position="24"/>
    </location>
</feature>
<gene>
    <name evidence="3" type="ORF">MGAL_10B041827</name>
</gene>
<evidence type="ECO:0000313" key="3">
    <source>
        <dbReference type="EMBL" id="VDI20803.1"/>
    </source>
</evidence>
<feature type="compositionally biased region" description="Low complexity" evidence="1">
    <location>
        <begin position="34"/>
        <end position="46"/>
    </location>
</feature>
<sequence>KTIHYLALVCIVHTCLVHTRGTGGRDPREEESKTTAADGSATSASSTTIEQSTTLTTFTAGNLDVTKPPTLSSSLNVAKQSTSGASEYVEKSATPGLETGPNSKAQLSLTTVGSGAETGPKIQSVKYYLGIVICILVCKNKTTITMKIRRCCMIYKEMTFPKNTHRVLGIRVSQSLPRPEIVSGGSYVTGAFNEFID</sequence>
<protein>
    <submittedName>
        <fullName evidence="3">Uncharacterized protein</fullName>
    </submittedName>
</protein>
<feature type="chain" id="PRO_5032487045" evidence="2">
    <location>
        <begin position="25"/>
        <end position="197"/>
    </location>
</feature>
<proteinExistence type="predicted"/>
<reference evidence="3" key="1">
    <citation type="submission" date="2018-11" db="EMBL/GenBank/DDBJ databases">
        <authorList>
            <person name="Alioto T."/>
            <person name="Alioto T."/>
        </authorList>
    </citation>
    <scope>NUCLEOTIDE SEQUENCE</scope>
</reference>
<evidence type="ECO:0000313" key="4">
    <source>
        <dbReference type="Proteomes" id="UP000596742"/>
    </source>
</evidence>
<name>A0A8B6DIK6_MYTGA</name>
<keyword evidence="4" id="KW-1185">Reference proteome</keyword>
<dbReference type="AlphaFoldDB" id="A0A8B6DIK6"/>
<evidence type="ECO:0000256" key="2">
    <source>
        <dbReference type="SAM" id="SignalP"/>
    </source>
</evidence>